<name>A0A7X1B8P0_9BACT</name>
<dbReference type="CDD" id="cd00448">
    <property type="entry name" value="YjgF_YER057c_UK114_family"/>
    <property type="match status" value="1"/>
</dbReference>
<feature type="chain" id="PRO_5030963628" evidence="1">
    <location>
        <begin position="22"/>
        <end position="154"/>
    </location>
</feature>
<evidence type="ECO:0000256" key="1">
    <source>
        <dbReference type="SAM" id="SignalP"/>
    </source>
</evidence>
<accession>A0A7X1B8P0</accession>
<sequence length="154" mass="16880">MRFNAFLVALLLCGFAMPLFSQEHDSSEEPPFREPLYFSEVDRDNATPQAVRVGGVIFVSAISGEGSNVEEQIRTIYMRLQSIMGNYGLTMADVAQERIYLKSGESSEAVKFRRQLIYANGISPACSILQVAGLESPEALVAVELIAVASPDEE</sequence>
<comment type="caution">
    <text evidence="2">The sequence shown here is derived from an EMBL/GenBank/DDBJ whole genome shotgun (WGS) entry which is preliminary data.</text>
</comment>
<dbReference type="Pfam" id="PF01042">
    <property type="entry name" value="Ribonuc_L-PSP"/>
    <property type="match status" value="1"/>
</dbReference>
<keyword evidence="3" id="KW-1185">Reference proteome</keyword>
<dbReference type="Gene3D" id="3.30.1330.40">
    <property type="entry name" value="RutC-like"/>
    <property type="match status" value="1"/>
</dbReference>
<organism evidence="2 3">
    <name type="scientific">Pelagicoccus albus</name>
    <dbReference type="NCBI Taxonomy" id="415222"/>
    <lineage>
        <taxon>Bacteria</taxon>
        <taxon>Pseudomonadati</taxon>
        <taxon>Verrucomicrobiota</taxon>
        <taxon>Opitutia</taxon>
        <taxon>Puniceicoccales</taxon>
        <taxon>Pelagicoccaceae</taxon>
        <taxon>Pelagicoccus</taxon>
    </lineage>
</organism>
<dbReference type="EMBL" id="JACHVC010000013">
    <property type="protein sequence ID" value="MBC2607607.1"/>
    <property type="molecule type" value="Genomic_DNA"/>
</dbReference>
<reference evidence="2 3" key="1">
    <citation type="submission" date="2020-07" db="EMBL/GenBank/DDBJ databases">
        <authorList>
            <person name="Feng X."/>
        </authorList>
    </citation>
    <scope>NUCLEOTIDE SEQUENCE [LARGE SCALE GENOMIC DNA]</scope>
    <source>
        <strain evidence="2 3">JCM23202</strain>
    </source>
</reference>
<dbReference type="InterPro" id="IPR006175">
    <property type="entry name" value="YjgF/YER057c/UK114"/>
</dbReference>
<gene>
    <name evidence="2" type="ORF">H5P27_16260</name>
</gene>
<dbReference type="AlphaFoldDB" id="A0A7X1B8P0"/>
<dbReference type="SUPFAM" id="SSF55298">
    <property type="entry name" value="YjgF-like"/>
    <property type="match status" value="1"/>
</dbReference>
<proteinExistence type="predicted"/>
<evidence type="ECO:0000313" key="3">
    <source>
        <dbReference type="Proteomes" id="UP000526501"/>
    </source>
</evidence>
<dbReference type="RefSeq" id="WP_185661482.1">
    <property type="nucleotide sequence ID" value="NZ_CAWPOO010000013.1"/>
</dbReference>
<keyword evidence="1" id="KW-0732">Signal</keyword>
<protein>
    <submittedName>
        <fullName evidence="2">RidA family protein</fullName>
    </submittedName>
</protein>
<evidence type="ECO:0000313" key="2">
    <source>
        <dbReference type="EMBL" id="MBC2607607.1"/>
    </source>
</evidence>
<dbReference type="InterPro" id="IPR035959">
    <property type="entry name" value="RutC-like_sf"/>
</dbReference>
<feature type="signal peptide" evidence="1">
    <location>
        <begin position="1"/>
        <end position="21"/>
    </location>
</feature>
<dbReference type="Proteomes" id="UP000526501">
    <property type="component" value="Unassembled WGS sequence"/>
</dbReference>